<evidence type="ECO:0000313" key="3">
    <source>
        <dbReference type="Proteomes" id="UP000276991"/>
    </source>
</evidence>
<dbReference type="PROSITE" id="PS50304">
    <property type="entry name" value="TUDOR"/>
    <property type="match status" value="1"/>
</dbReference>
<keyword evidence="3" id="KW-1185">Reference proteome</keyword>
<dbReference type="GO" id="GO:0005737">
    <property type="term" value="C:cytoplasm"/>
    <property type="evidence" value="ECO:0007669"/>
    <property type="project" value="UniProtKB-ARBA"/>
</dbReference>
<accession>A0A498SFV2</accession>
<dbReference type="InterPro" id="IPR002999">
    <property type="entry name" value="Tudor"/>
</dbReference>
<dbReference type="SUPFAM" id="SSF63748">
    <property type="entry name" value="Tudor/PWWP/MBT"/>
    <property type="match status" value="2"/>
</dbReference>
<dbReference type="InterPro" id="IPR050621">
    <property type="entry name" value="Tudor_domain_containing"/>
</dbReference>
<feature type="domain" description="Tudor" evidence="1">
    <location>
        <begin position="632"/>
        <end position="690"/>
    </location>
</feature>
<sequence>MITLSLGSGHRSFSSVADHTFIQHFIDNTEANETVLRNDSIERVDVEVAYTIDVTLLSSCKLLRVKRFFIFIVYGKHSRTMNNSAYSDFYARALIKGISYEINSQGETMKRPASSTRFQICNLPPLELPTAVDNFVYVRITNIEDMEKFFGTLERNRFLLDNLQKILDDVKLANCKSLFDPALGEIVLAKIGERFVRGCVMCKTHFMTCTTYLIDSGHTMEIGLDQLYVIDEQLLKIPPQAFLMLLDVDIEEPLISNDELNEAISDSIVAFRLKHVSENGEAFVGTMIIRNQNGEIHDIGNILLEGIQAVNASHENNKGVVSFFVGVSNAIYPAYTGQIQDAAVCFNHVCDLLLSDKDDHSEHSEHSFAEDERSVISLCSSDSEKGEKTNDRCPEKQLVSAGSYYRAIRIPTENSGPGLFYLHFLNNPDGFEDLQIYSTSLCGKYNNIWHRLLLIPNLQRHVRSDGEFVQVSSIVGSDAALFCGSEQVDEELKNRLKATFACRLSHSAPKPFNNNRYSDEAKLYFTENFMTNQIFDVYIAKVSRRYVLEVEIFLPGGESLFDILCKLDFAQHRWTWKVPSYNLESINEGIIVQRTDDEDDVHTTFTVQIGNKRNDLIEFQRHLKPGEHVLRNPEIGDICIVECEGQLFRCEIVDTIDGKKSFIINYVDYGEEQELDGDSLYSVDNQEEIIFETPVFGIKCRLGEIDPAGRGLDVRTGSWSRKALKVINSVVPLNKEFRAFIGPSDSSGVHPIQIVDKTLSHNDLATTLVFNDLAVYRHCNYYSSTIDLLPMKNFKIQYLNVEDGIIYGIPSTFETLLKDCQNYLEKVCIYDLETCKKDAKGIILYKNKYRRVIKLHEKSKHFGQIKEKYFLVDEGKIIEFYRNSQISSMTSFFALRDAHAAFFLRTCPALAVGFVLRGEKLTTKHEELLKNICSGKENVYLNNDVYSVRDITFTDGTSLLNLLDDDTELLAIDELPPISKLLSVDKDNLSRDHNHCENDSVCCEDVFSNLSMEYEIDERKMNGKYTQ</sequence>
<dbReference type="Pfam" id="PF00567">
    <property type="entry name" value="TUDOR"/>
    <property type="match status" value="2"/>
</dbReference>
<proteinExistence type="predicted"/>
<dbReference type="InterPro" id="IPR035437">
    <property type="entry name" value="SNase_OB-fold_sf"/>
</dbReference>
<dbReference type="AlphaFoldDB" id="A0A498SFV2"/>
<organism evidence="2 3">
    <name type="scientific">Acanthocheilonema viteae</name>
    <name type="common">Filarial nematode worm</name>
    <name type="synonym">Dipetalonema viteae</name>
    <dbReference type="NCBI Taxonomy" id="6277"/>
    <lineage>
        <taxon>Eukaryota</taxon>
        <taxon>Metazoa</taxon>
        <taxon>Ecdysozoa</taxon>
        <taxon>Nematoda</taxon>
        <taxon>Chromadorea</taxon>
        <taxon>Rhabditida</taxon>
        <taxon>Spirurina</taxon>
        <taxon>Spiruromorpha</taxon>
        <taxon>Filarioidea</taxon>
        <taxon>Onchocercidae</taxon>
        <taxon>Acanthocheilonema</taxon>
    </lineage>
</organism>
<dbReference type="Proteomes" id="UP000276991">
    <property type="component" value="Unassembled WGS sequence"/>
</dbReference>
<reference evidence="2 3" key="1">
    <citation type="submission" date="2018-08" db="EMBL/GenBank/DDBJ databases">
        <authorList>
            <person name="Laetsch R D."/>
            <person name="Stevens L."/>
            <person name="Kumar S."/>
            <person name="Blaxter L. M."/>
        </authorList>
    </citation>
    <scope>NUCLEOTIDE SEQUENCE [LARGE SCALE GENOMIC DNA]</scope>
</reference>
<evidence type="ECO:0000259" key="1">
    <source>
        <dbReference type="PROSITE" id="PS50304"/>
    </source>
</evidence>
<evidence type="ECO:0000313" key="2">
    <source>
        <dbReference type="EMBL" id="VBB27998.1"/>
    </source>
</evidence>
<dbReference type="Gene3D" id="2.30.30.140">
    <property type="match status" value="2"/>
</dbReference>
<dbReference type="PANTHER" id="PTHR22948:SF72">
    <property type="entry name" value="TUDOR DOMAIN-CONTAINING PROTEIN"/>
    <property type="match status" value="1"/>
</dbReference>
<protein>
    <recommendedName>
        <fullName evidence="1">Tudor domain-containing protein</fullName>
    </recommendedName>
</protein>
<dbReference type="SMART" id="SM00333">
    <property type="entry name" value="TUDOR"/>
    <property type="match status" value="1"/>
</dbReference>
<dbReference type="Gene3D" id="2.40.50.90">
    <property type="match status" value="1"/>
</dbReference>
<gene>
    <name evidence="2" type="ORF">NAV_LOCUS2828</name>
</gene>
<name>A0A498SFV2_ACAVI</name>
<dbReference type="STRING" id="6277.A0A498SFV2"/>
<dbReference type="EMBL" id="UPTC01000323">
    <property type="protein sequence ID" value="VBB27998.1"/>
    <property type="molecule type" value="Genomic_DNA"/>
</dbReference>
<dbReference type="OrthoDB" id="5799100at2759"/>
<dbReference type="PANTHER" id="PTHR22948">
    <property type="entry name" value="TUDOR DOMAIN CONTAINING PROTEIN"/>
    <property type="match status" value="1"/>
</dbReference>